<dbReference type="AlphaFoldDB" id="A0A937FYB7"/>
<proteinExistence type="predicted"/>
<name>A0A937FYB7_9BACT</name>
<evidence type="ECO:0000313" key="3">
    <source>
        <dbReference type="Proteomes" id="UP000614216"/>
    </source>
</evidence>
<evidence type="ECO:0000313" key="2">
    <source>
        <dbReference type="EMBL" id="MBL6447247.1"/>
    </source>
</evidence>
<dbReference type="Proteomes" id="UP000614216">
    <property type="component" value="Unassembled WGS sequence"/>
</dbReference>
<comment type="caution">
    <text evidence="2">The sequence shown here is derived from an EMBL/GenBank/DDBJ whole genome shotgun (WGS) entry which is preliminary data.</text>
</comment>
<gene>
    <name evidence="2" type="ORF">JMN32_13070</name>
</gene>
<dbReference type="EMBL" id="JAEUGD010000042">
    <property type="protein sequence ID" value="MBL6447247.1"/>
    <property type="molecule type" value="Genomic_DNA"/>
</dbReference>
<evidence type="ECO:0000256" key="1">
    <source>
        <dbReference type="SAM" id="SignalP"/>
    </source>
</evidence>
<dbReference type="RefSeq" id="WP_202856767.1">
    <property type="nucleotide sequence ID" value="NZ_JAEUGD010000042.1"/>
</dbReference>
<keyword evidence="1" id="KW-0732">Signal</keyword>
<feature type="signal peptide" evidence="1">
    <location>
        <begin position="1"/>
        <end position="24"/>
    </location>
</feature>
<keyword evidence="3" id="KW-1185">Reference proteome</keyword>
<reference evidence="2" key="1">
    <citation type="submission" date="2021-01" db="EMBL/GenBank/DDBJ databases">
        <title>Fulvivirga kasyanovii gen. nov., sp nov., a novel member of the phylum Bacteroidetes isolated from seawater in a mussel farm.</title>
        <authorList>
            <person name="Zhao L.-H."/>
            <person name="Wang Z.-J."/>
        </authorList>
    </citation>
    <scope>NUCLEOTIDE SEQUENCE</scope>
    <source>
        <strain evidence="2">29W222</strain>
    </source>
</reference>
<protein>
    <submittedName>
        <fullName evidence="2">Uncharacterized protein</fullName>
    </submittedName>
</protein>
<organism evidence="2 3">
    <name type="scientific">Fulvivirga marina</name>
    <dbReference type="NCBI Taxonomy" id="2494733"/>
    <lineage>
        <taxon>Bacteria</taxon>
        <taxon>Pseudomonadati</taxon>
        <taxon>Bacteroidota</taxon>
        <taxon>Cytophagia</taxon>
        <taxon>Cytophagales</taxon>
        <taxon>Fulvivirgaceae</taxon>
        <taxon>Fulvivirga</taxon>
    </lineage>
</organism>
<accession>A0A937FYB7</accession>
<dbReference type="Gene3D" id="2.60.120.380">
    <property type="match status" value="1"/>
</dbReference>
<sequence length="144" mass="15661">MKKAIYSVFVVGLFFLLSGGSAKGQCNPEQYTDACIPKLASGFNFLKSYKIDGQGGSKTKVEYSYVFTKGTQYMINVCATGESTDGIIVSLFDSNRNQVASSKLNGQFISAIAYPCNTTGIYYIQYTFDNSTKFCGGSALGFKR</sequence>
<feature type="chain" id="PRO_5037644133" evidence="1">
    <location>
        <begin position="25"/>
        <end position="144"/>
    </location>
</feature>